<dbReference type="InterPro" id="IPR030470">
    <property type="entry name" value="UbiA_prenylTrfase_CS"/>
</dbReference>
<dbReference type="Proteomes" id="UP000321621">
    <property type="component" value="Unassembled WGS sequence"/>
</dbReference>
<reference evidence="11 13" key="2">
    <citation type="submission" date="2019-07" db="EMBL/GenBank/DDBJ databases">
        <title>Draft genome of two Muricauda strains isolated from deep sea.</title>
        <authorList>
            <person name="Sun C."/>
        </authorList>
    </citation>
    <scope>NUCLEOTIDE SEQUENCE [LARGE SCALE GENOMIC DNA]</scope>
    <source>
        <strain evidence="11 13">72</strain>
    </source>
</reference>
<comment type="caution">
    <text evidence="10">The sequence shown here is derived from an EMBL/GenBank/DDBJ whole genome shotgun (WGS) entry which is preliminary data.</text>
</comment>
<dbReference type="AlphaFoldDB" id="A0A3A1NE71"/>
<evidence type="ECO:0000256" key="5">
    <source>
        <dbReference type="ARBA" id="ARBA00022989"/>
    </source>
</evidence>
<feature type="transmembrane region" description="Helical" evidence="9">
    <location>
        <begin position="94"/>
        <end position="116"/>
    </location>
</feature>
<evidence type="ECO:0000313" key="13">
    <source>
        <dbReference type="Proteomes" id="UP000321621"/>
    </source>
</evidence>
<dbReference type="CDD" id="cd13957">
    <property type="entry name" value="PT_UbiA_Cox10"/>
    <property type="match status" value="1"/>
</dbReference>
<feature type="transmembrane region" description="Helical" evidence="9">
    <location>
        <begin position="177"/>
        <end position="195"/>
    </location>
</feature>
<keyword evidence="7 9" id="KW-0472">Membrane</keyword>
<dbReference type="PROSITE" id="PS00943">
    <property type="entry name" value="UBIA"/>
    <property type="match status" value="1"/>
</dbReference>
<dbReference type="NCBIfam" id="TIGR01473">
    <property type="entry name" value="cyoE_ctaB"/>
    <property type="match status" value="1"/>
</dbReference>
<protein>
    <recommendedName>
        <fullName evidence="9">Protoheme IX farnesyltransferase</fullName>
        <ecNumber evidence="9">2.5.1.141</ecNumber>
    </recommendedName>
    <alternativeName>
        <fullName evidence="9">Heme B farnesyltransferase</fullName>
    </alternativeName>
    <alternativeName>
        <fullName evidence="9">Heme O synthase</fullName>
    </alternativeName>
</protein>
<evidence type="ECO:0000256" key="3">
    <source>
        <dbReference type="ARBA" id="ARBA00022679"/>
    </source>
</evidence>
<dbReference type="Gene3D" id="1.10.357.140">
    <property type="entry name" value="UbiA prenyltransferase"/>
    <property type="match status" value="1"/>
</dbReference>
<comment type="miscellaneous">
    <text evidence="9">Carbon 2 of the heme B porphyrin ring is defined according to the Fischer nomenclature.</text>
</comment>
<dbReference type="InterPro" id="IPR044878">
    <property type="entry name" value="UbiA_sf"/>
</dbReference>
<comment type="pathway">
    <text evidence="9">Porphyrin-containing compound metabolism; heme O biosynthesis; heme O from protoheme: step 1/1.</text>
</comment>
<dbReference type="EMBL" id="VNWK01000033">
    <property type="protein sequence ID" value="TXJ92188.1"/>
    <property type="molecule type" value="Genomic_DNA"/>
</dbReference>
<keyword evidence="4 9" id="KW-0812">Transmembrane</keyword>
<feature type="transmembrane region" description="Helical" evidence="9">
    <location>
        <begin position="28"/>
        <end position="47"/>
    </location>
</feature>
<evidence type="ECO:0000256" key="8">
    <source>
        <dbReference type="ARBA" id="ARBA00047690"/>
    </source>
</evidence>
<accession>A0A3A1NE71</accession>
<organism evidence="10 12">
    <name type="scientific">Flagellimonas pelagia</name>
    <dbReference type="NCBI Taxonomy" id="2306998"/>
    <lineage>
        <taxon>Bacteria</taxon>
        <taxon>Pseudomonadati</taxon>
        <taxon>Bacteroidota</taxon>
        <taxon>Flavobacteriia</taxon>
        <taxon>Flavobacteriales</taxon>
        <taxon>Flavobacteriaceae</taxon>
        <taxon>Flagellimonas</taxon>
    </lineage>
</organism>
<keyword evidence="6 9" id="KW-0350">Heme biosynthesis</keyword>
<dbReference type="EMBL" id="QXFI01000033">
    <property type="protein sequence ID" value="RIV42990.1"/>
    <property type="molecule type" value="Genomic_DNA"/>
</dbReference>
<dbReference type="GO" id="GO:0048034">
    <property type="term" value="P:heme O biosynthetic process"/>
    <property type="evidence" value="ECO:0007669"/>
    <property type="project" value="UniProtKB-UniRule"/>
</dbReference>
<dbReference type="GO" id="GO:0006784">
    <property type="term" value="P:heme A biosynthetic process"/>
    <property type="evidence" value="ECO:0007669"/>
    <property type="project" value="TreeGrafter"/>
</dbReference>
<sequence length="300" mass="33114">MKSAVGSVKSNTLSLIFTDFKEITKAKLAISVVFSSIAGYFLGAYQINLVSVLLLTFGGYCMVGASNAYNQVIEKDLDALMKRTRNRPIPSGRMSVKTALTIAVTLTVLGVLSLLALSPKTAMFGAISIFLYTSVYTPLKTKTPLSVFVGAFPGAIPFMLGWVAATDDFGIEPGTLFMIQFFWQFPHFWALGWMLDEDYKRAGFKMLPTGNKDKGTAIQIIFYTFWMIVISIIPVFGITGRLQLSIVAAAVVLLAGLVMLFFAFRLYEKRDNISARKLMLASVTYISLIQVIYVIDKFVS</sequence>
<evidence type="ECO:0000256" key="9">
    <source>
        <dbReference type="HAMAP-Rule" id="MF_00154"/>
    </source>
</evidence>
<keyword evidence="2 9" id="KW-1003">Cell membrane</keyword>
<feature type="transmembrane region" description="Helical" evidence="9">
    <location>
        <begin position="244"/>
        <end position="266"/>
    </location>
</feature>
<dbReference type="RefSeq" id="WP_119648473.1">
    <property type="nucleotide sequence ID" value="NZ_QXFI01000033.1"/>
</dbReference>
<evidence type="ECO:0000256" key="6">
    <source>
        <dbReference type="ARBA" id="ARBA00023133"/>
    </source>
</evidence>
<proteinExistence type="inferred from homology"/>
<keyword evidence="5 9" id="KW-1133">Transmembrane helix</keyword>
<evidence type="ECO:0000256" key="1">
    <source>
        <dbReference type="ARBA" id="ARBA00004141"/>
    </source>
</evidence>
<evidence type="ECO:0000256" key="7">
    <source>
        <dbReference type="ARBA" id="ARBA00023136"/>
    </source>
</evidence>
<evidence type="ECO:0000256" key="4">
    <source>
        <dbReference type="ARBA" id="ARBA00022692"/>
    </source>
</evidence>
<dbReference type="Pfam" id="PF01040">
    <property type="entry name" value="UbiA"/>
    <property type="match status" value="1"/>
</dbReference>
<dbReference type="EC" id="2.5.1.141" evidence="9"/>
<name>A0A3A1NE71_9FLAO</name>
<dbReference type="GO" id="GO:0005886">
    <property type="term" value="C:plasma membrane"/>
    <property type="evidence" value="ECO:0007669"/>
    <property type="project" value="UniProtKB-SubCell"/>
</dbReference>
<dbReference type="OrthoDB" id="9814417at2"/>
<keyword evidence="3 9" id="KW-0808">Transferase</keyword>
<comment type="catalytic activity">
    <reaction evidence="8 9">
        <text>heme b + (2E,6E)-farnesyl diphosphate + H2O = Fe(II)-heme o + diphosphate</text>
        <dbReference type="Rhea" id="RHEA:28070"/>
        <dbReference type="ChEBI" id="CHEBI:15377"/>
        <dbReference type="ChEBI" id="CHEBI:33019"/>
        <dbReference type="ChEBI" id="CHEBI:60344"/>
        <dbReference type="ChEBI" id="CHEBI:60530"/>
        <dbReference type="ChEBI" id="CHEBI:175763"/>
        <dbReference type="EC" id="2.5.1.141"/>
    </reaction>
</comment>
<evidence type="ECO:0000313" key="12">
    <source>
        <dbReference type="Proteomes" id="UP000266691"/>
    </source>
</evidence>
<evidence type="ECO:0000313" key="11">
    <source>
        <dbReference type="EMBL" id="TXJ92188.1"/>
    </source>
</evidence>
<dbReference type="UniPathway" id="UPA00834">
    <property type="reaction ID" value="UER00712"/>
</dbReference>
<comment type="subcellular location">
    <subcellularLocation>
        <location evidence="9">Cell membrane</location>
        <topology evidence="9">Multi-pass membrane protein</topology>
    </subcellularLocation>
    <subcellularLocation>
        <location evidence="1">Membrane</location>
        <topology evidence="1">Multi-pass membrane protein</topology>
    </subcellularLocation>
</comment>
<feature type="transmembrane region" description="Helical" evidence="9">
    <location>
        <begin position="216"/>
        <end position="238"/>
    </location>
</feature>
<dbReference type="PANTHER" id="PTHR43448">
    <property type="entry name" value="PROTOHEME IX FARNESYLTRANSFERASE, MITOCHONDRIAL"/>
    <property type="match status" value="1"/>
</dbReference>
<feature type="transmembrane region" description="Helical" evidence="9">
    <location>
        <begin position="53"/>
        <end position="73"/>
    </location>
</feature>
<feature type="transmembrane region" description="Helical" evidence="9">
    <location>
        <begin position="146"/>
        <end position="165"/>
    </location>
</feature>
<evidence type="ECO:0000313" key="10">
    <source>
        <dbReference type="EMBL" id="RIV42990.1"/>
    </source>
</evidence>
<comment type="similarity">
    <text evidence="9">Belongs to the UbiA prenyltransferase family. Protoheme IX farnesyltransferase subfamily.</text>
</comment>
<dbReference type="PANTHER" id="PTHR43448:SF2">
    <property type="entry name" value="PROTOHEME IX FARNESYLTRANSFERASE, MITOCHONDRIAL"/>
    <property type="match status" value="1"/>
</dbReference>
<dbReference type="InterPro" id="IPR000537">
    <property type="entry name" value="UbiA_prenyltransferase"/>
</dbReference>
<feature type="transmembrane region" description="Helical" evidence="9">
    <location>
        <begin position="278"/>
        <end position="295"/>
    </location>
</feature>
<comment type="function">
    <text evidence="9">Converts heme B (protoheme IX) to heme O by substitution of the vinyl group on carbon 2 of heme B porphyrin ring with a hydroxyethyl farnesyl side group.</text>
</comment>
<keyword evidence="13" id="KW-1185">Reference proteome</keyword>
<dbReference type="HAMAP" id="MF_00154">
    <property type="entry name" value="CyoE_CtaB"/>
    <property type="match status" value="1"/>
</dbReference>
<reference evidence="10 12" key="1">
    <citation type="submission" date="2018-08" db="EMBL/GenBank/DDBJ databases">
        <title>Proposal of Muricauda 72 sp.nov. and Muricauda NH166 sp.nov., isolated from seawater.</title>
        <authorList>
            <person name="Cheng H."/>
            <person name="Wu Y.-H."/>
            <person name="Guo L.-L."/>
            <person name="Xu X.-W."/>
        </authorList>
    </citation>
    <scope>NUCLEOTIDE SEQUENCE [LARGE SCALE GENOMIC DNA]</scope>
    <source>
        <strain evidence="10 12">72</strain>
    </source>
</reference>
<dbReference type="Proteomes" id="UP000266691">
    <property type="component" value="Unassembled WGS sequence"/>
</dbReference>
<gene>
    <name evidence="10" type="primary">cyoE</name>
    <name evidence="9" type="synonym">ctaB</name>
    <name evidence="10" type="ORF">D2V05_15380</name>
    <name evidence="11" type="ORF">FQ017_15245</name>
</gene>
<dbReference type="InterPro" id="IPR006369">
    <property type="entry name" value="Protohaem_IX_farnesylTrfase"/>
</dbReference>
<dbReference type="GO" id="GO:0008495">
    <property type="term" value="F:protoheme IX farnesyltransferase activity"/>
    <property type="evidence" value="ECO:0007669"/>
    <property type="project" value="UniProtKB-UniRule"/>
</dbReference>
<feature type="transmembrane region" description="Helical" evidence="9">
    <location>
        <begin position="122"/>
        <end position="139"/>
    </location>
</feature>
<evidence type="ECO:0000256" key="2">
    <source>
        <dbReference type="ARBA" id="ARBA00022475"/>
    </source>
</evidence>